<organism evidence="1 2">
    <name type="scientific">Adonisia turfae CCMR0081</name>
    <dbReference type="NCBI Taxonomy" id="2292702"/>
    <lineage>
        <taxon>Bacteria</taxon>
        <taxon>Bacillati</taxon>
        <taxon>Cyanobacteriota</taxon>
        <taxon>Adonisia</taxon>
        <taxon>Adonisia turfae</taxon>
    </lineage>
</organism>
<dbReference type="AlphaFoldDB" id="A0A6M0RTI3"/>
<dbReference type="InterPro" id="IPR018511">
    <property type="entry name" value="Hemolysin-typ_Ca-bd_CS"/>
</dbReference>
<name>A0A6M0RTI3_9CYAN</name>
<comment type="caution">
    <text evidence="1">The sequence shown here is derived from an EMBL/GenBank/DDBJ whole genome shotgun (WGS) entry which is preliminary data.</text>
</comment>
<sequence length="426" mass="42563">TGDVVSEDINIVNSGLLQGRGDGPDVFANGGRVASNGSSGLRFFNGSGEAEATVTGSVVNRGTITSEVNVGFLGGLVVEDGVAFDGQINNSGSISGPRNGLYIGDADHDLSIVNSGQIESGSRAVNLDGDNVTLVNQGSIVGTGTQRNGTVYLDGTADNISINNQLGTIDAGVAGSGISVQVGAANGLGDGIDDLELSADISNSGLIQGRGDSSVPAGIRLFVGSGLTEATFSGDITNELNGVIASEEQAGILIESGVIFDGQITNFGTISGGNGLAIDADGALGSVDILNAGTLNGEVRLGVGDDRFVQISTGDVVVSGGLGNDEITGGTGNDSLNGGSDDDLLTGGLGSDTFRFESNAGNDVVTDFSVTDDILDVEAIFDGFHDALGAASQVGNDTLLDLDNDNSVLLAGVDVNSLTSNNFTFA</sequence>
<dbReference type="InterPro" id="IPR001343">
    <property type="entry name" value="Hemolysn_Ca-bd"/>
</dbReference>
<dbReference type="EMBL" id="QXHD01000004">
    <property type="protein sequence ID" value="NEZ59190.1"/>
    <property type="molecule type" value="Genomic_DNA"/>
</dbReference>
<dbReference type="PROSITE" id="PS00330">
    <property type="entry name" value="HEMOLYSIN_CALCIUM"/>
    <property type="match status" value="1"/>
</dbReference>
<dbReference type="SUPFAM" id="SSF51120">
    <property type="entry name" value="beta-Roll"/>
    <property type="match status" value="1"/>
</dbReference>
<dbReference type="RefSeq" id="WP_431732091.1">
    <property type="nucleotide sequence ID" value="NZ_QXHD01000004.1"/>
</dbReference>
<dbReference type="PRINTS" id="PR00313">
    <property type="entry name" value="CABNDNGRPT"/>
</dbReference>
<dbReference type="Proteomes" id="UP000481033">
    <property type="component" value="Unassembled WGS sequence"/>
</dbReference>
<dbReference type="Pfam" id="PF00353">
    <property type="entry name" value="HemolysinCabind"/>
    <property type="match status" value="1"/>
</dbReference>
<keyword evidence="2" id="KW-1185">Reference proteome</keyword>
<dbReference type="Gene3D" id="2.150.10.10">
    <property type="entry name" value="Serralysin-like metalloprotease, C-terminal"/>
    <property type="match status" value="1"/>
</dbReference>
<feature type="non-terminal residue" evidence="1">
    <location>
        <position position="1"/>
    </location>
</feature>
<evidence type="ECO:0000313" key="2">
    <source>
        <dbReference type="Proteomes" id="UP000481033"/>
    </source>
</evidence>
<dbReference type="GO" id="GO:0005509">
    <property type="term" value="F:calcium ion binding"/>
    <property type="evidence" value="ECO:0007669"/>
    <property type="project" value="InterPro"/>
</dbReference>
<proteinExistence type="predicted"/>
<dbReference type="InterPro" id="IPR011049">
    <property type="entry name" value="Serralysin-like_metalloprot_C"/>
</dbReference>
<reference evidence="1 2" key="1">
    <citation type="journal article" date="2020" name="Microb. Ecol.">
        <title>Ecogenomics of the Marine Benthic Filamentous Cyanobacterium Adonisia.</title>
        <authorList>
            <person name="Walter J.M."/>
            <person name="Coutinho F.H."/>
            <person name="Leomil L."/>
            <person name="Hargreaves P.I."/>
            <person name="Campeao M.E."/>
            <person name="Vieira V.V."/>
            <person name="Silva B.S."/>
            <person name="Fistarol G.O."/>
            <person name="Salomon P.S."/>
            <person name="Sawabe T."/>
            <person name="Mino S."/>
            <person name="Hosokawa M."/>
            <person name="Miyashita H."/>
            <person name="Maruyama F."/>
            <person name="van Verk M.C."/>
            <person name="Dutilh B.E."/>
            <person name="Thompson C.C."/>
            <person name="Thompson F.L."/>
        </authorList>
    </citation>
    <scope>NUCLEOTIDE SEQUENCE [LARGE SCALE GENOMIC DNA]</scope>
    <source>
        <strain evidence="1 2">CCMR0081</strain>
    </source>
</reference>
<evidence type="ECO:0000313" key="1">
    <source>
        <dbReference type="EMBL" id="NEZ59190.1"/>
    </source>
</evidence>
<protein>
    <submittedName>
        <fullName evidence="1">Calcium-binding protein</fullName>
    </submittedName>
</protein>
<accession>A0A6M0RTI3</accession>
<gene>
    <name evidence="1" type="ORF">DXZ20_26815</name>
</gene>